<feature type="transmembrane region" description="Helical" evidence="1">
    <location>
        <begin position="228"/>
        <end position="254"/>
    </location>
</feature>
<protein>
    <recommendedName>
        <fullName evidence="4">Protein rolling stone</fullName>
    </recommendedName>
</protein>
<keyword evidence="3" id="KW-1185">Reference proteome</keyword>
<accession>A0AAW1UI76</accession>
<keyword evidence="1" id="KW-0812">Transmembrane</keyword>
<dbReference type="PANTHER" id="PTHR12242">
    <property type="entry name" value="OS02G0130600 PROTEIN-RELATED"/>
    <property type="match status" value="1"/>
</dbReference>
<evidence type="ECO:0008006" key="4">
    <source>
        <dbReference type="Google" id="ProtNLM"/>
    </source>
</evidence>
<dbReference type="GO" id="GO:0016020">
    <property type="term" value="C:membrane"/>
    <property type="evidence" value="ECO:0007669"/>
    <property type="project" value="TreeGrafter"/>
</dbReference>
<proteinExistence type="predicted"/>
<sequence length="275" mass="32405">MVWNEQFQKKKFKFVYDRPEQIVLCRWQTDTRTTTAYLLYRMAFLTFFLGTLYFGGRKALIPCSAFKKINKGAVWAYYTTWSEMFCTLAAVSACIITVNQYIRDEDYEEDSEMNVYECRTWFRVHMVLYTLALDSSISLIVGYFGFVYFNEKKIYLGISFVVHLWNGVVMLLDFALSSMPTHLFHFYAGVCLAFIYGFCSWLYYMLGGENVHGGEYLYKLLNWKEDPWVAVLFVFASSVLLVVVRLLVFTLSVIRDTIFYKYYYVESDADPKIIF</sequence>
<evidence type="ECO:0000256" key="1">
    <source>
        <dbReference type="SAM" id="Phobius"/>
    </source>
</evidence>
<dbReference type="AlphaFoldDB" id="A0AAW1UI76"/>
<feature type="transmembrane region" description="Helical" evidence="1">
    <location>
        <begin position="154"/>
        <end position="176"/>
    </location>
</feature>
<organism evidence="2 3">
    <name type="scientific">Henosepilachna vigintioctopunctata</name>
    <dbReference type="NCBI Taxonomy" id="420089"/>
    <lineage>
        <taxon>Eukaryota</taxon>
        <taxon>Metazoa</taxon>
        <taxon>Ecdysozoa</taxon>
        <taxon>Arthropoda</taxon>
        <taxon>Hexapoda</taxon>
        <taxon>Insecta</taxon>
        <taxon>Pterygota</taxon>
        <taxon>Neoptera</taxon>
        <taxon>Endopterygota</taxon>
        <taxon>Coleoptera</taxon>
        <taxon>Polyphaga</taxon>
        <taxon>Cucujiformia</taxon>
        <taxon>Coccinelloidea</taxon>
        <taxon>Coccinellidae</taxon>
        <taxon>Epilachninae</taxon>
        <taxon>Epilachnini</taxon>
        <taxon>Henosepilachna</taxon>
    </lineage>
</organism>
<dbReference type="Pfam" id="PF21534">
    <property type="entry name" value="Rost"/>
    <property type="match status" value="1"/>
</dbReference>
<keyword evidence="1" id="KW-0472">Membrane</keyword>
<feature type="transmembrane region" description="Helical" evidence="1">
    <location>
        <begin position="183"/>
        <end position="204"/>
    </location>
</feature>
<feature type="transmembrane region" description="Helical" evidence="1">
    <location>
        <begin position="36"/>
        <end position="55"/>
    </location>
</feature>
<comment type="caution">
    <text evidence="2">The sequence shown here is derived from an EMBL/GenBank/DDBJ whole genome shotgun (WGS) entry which is preliminary data.</text>
</comment>
<reference evidence="2 3" key="1">
    <citation type="submission" date="2023-03" db="EMBL/GenBank/DDBJ databases">
        <title>Genome insight into feeding habits of ladybird beetles.</title>
        <authorList>
            <person name="Li H.-S."/>
            <person name="Huang Y.-H."/>
            <person name="Pang H."/>
        </authorList>
    </citation>
    <scope>NUCLEOTIDE SEQUENCE [LARGE SCALE GENOMIC DNA]</scope>
    <source>
        <strain evidence="2">SYSU_2023b</strain>
        <tissue evidence="2">Whole body</tissue>
    </source>
</reference>
<feature type="transmembrane region" description="Helical" evidence="1">
    <location>
        <begin position="75"/>
        <end position="98"/>
    </location>
</feature>
<gene>
    <name evidence="2" type="ORF">WA026_013112</name>
</gene>
<dbReference type="PANTHER" id="PTHR12242:SF49">
    <property type="entry name" value="HEADBUTT, ISOFORM E"/>
    <property type="match status" value="1"/>
</dbReference>
<keyword evidence="1" id="KW-1133">Transmembrane helix</keyword>
<feature type="transmembrane region" description="Helical" evidence="1">
    <location>
        <begin position="126"/>
        <end position="148"/>
    </location>
</feature>
<evidence type="ECO:0000313" key="2">
    <source>
        <dbReference type="EMBL" id="KAK9880785.1"/>
    </source>
</evidence>
<dbReference type="InterPro" id="IPR049352">
    <property type="entry name" value="Rost"/>
</dbReference>
<name>A0AAW1UI76_9CUCU</name>
<dbReference type="EMBL" id="JARQZJ010000066">
    <property type="protein sequence ID" value="KAK9880785.1"/>
    <property type="molecule type" value="Genomic_DNA"/>
</dbReference>
<evidence type="ECO:0000313" key="3">
    <source>
        <dbReference type="Proteomes" id="UP001431783"/>
    </source>
</evidence>
<dbReference type="Proteomes" id="UP001431783">
    <property type="component" value="Unassembled WGS sequence"/>
</dbReference>